<dbReference type="Pfam" id="PF16858">
    <property type="entry name" value="CNDH2_C"/>
    <property type="match status" value="1"/>
</dbReference>
<evidence type="ECO:0000313" key="5">
    <source>
        <dbReference type="RefSeq" id="XP_014671653.1"/>
    </source>
</evidence>
<keyword evidence="2" id="KW-1133">Transmembrane helix</keyword>
<keyword evidence="2" id="KW-0812">Transmembrane</keyword>
<sequence>MSRLIMLFLCLVHTYQMSYLIVLFLCLVRTCQQKLPKNPLHRPLCAEFTELFLTEQLKRKTRSKLRAQNNKDAPLDDLHQLVEDDQRELDEEPLAGCHDDEDDDDNNDMPAFASEDADNRLGSDEPFISEHTLQQQQQQQGAIECISSYEELVLKYTEGFLASAKEYTHMTELAKRVSQWEEKILPVLEQEETRGSFDIHKHGSLILDSFSHTPSAKVKKVPFKQIVSGKSTYDVCRYFLSALQLANSHNIEISQDAQGADGMDTMAIRLLSRKRIHEDLQEYRAPSLQQ</sequence>
<dbReference type="PANTHER" id="PTHR14324:SF3">
    <property type="entry name" value="CONDENSIN-2 COMPLEX SUBUNIT H2"/>
    <property type="match status" value="1"/>
</dbReference>
<gene>
    <name evidence="5" type="primary">LOC106812324</name>
</gene>
<name>A0ABM1EHI2_PRICU</name>
<protein>
    <submittedName>
        <fullName evidence="5">Condensin-2 complex subunit H2-like</fullName>
    </submittedName>
</protein>
<dbReference type="GeneID" id="106812324"/>
<dbReference type="RefSeq" id="XP_014671653.1">
    <property type="nucleotide sequence ID" value="XM_014816167.1"/>
</dbReference>
<evidence type="ECO:0000256" key="2">
    <source>
        <dbReference type="SAM" id="Phobius"/>
    </source>
</evidence>
<proteinExistence type="predicted"/>
<feature type="compositionally biased region" description="Acidic residues" evidence="1">
    <location>
        <begin position="94"/>
        <end position="107"/>
    </location>
</feature>
<feature type="region of interest" description="Disordered" evidence="1">
    <location>
        <begin position="94"/>
        <end position="124"/>
    </location>
</feature>
<keyword evidence="2" id="KW-0472">Membrane</keyword>
<evidence type="ECO:0000313" key="4">
    <source>
        <dbReference type="Proteomes" id="UP000695022"/>
    </source>
</evidence>
<dbReference type="InterPro" id="IPR031739">
    <property type="entry name" value="Ncaph2"/>
</dbReference>
<evidence type="ECO:0000259" key="3">
    <source>
        <dbReference type="Pfam" id="PF16858"/>
    </source>
</evidence>
<dbReference type="PANTHER" id="PTHR14324">
    <property type="entry name" value="CONDENSIN-2 COMPLEX SUBUNIT H2"/>
    <property type="match status" value="1"/>
</dbReference>
<evidence type="ECO:0000256" key="1">
    <source>
        <dbReference type="SAM" id="MobiDB-lite"/>
    </source>
</evidence>
<keyword evidence="4" id="KW-1185">Reference proteome</keyword>
<feature type="domain" description="Condensin-2 complex subunit H2 C-terminal" evidence="3">
    <location>
        <begin position="148"/>
        <end position="280"/>
    </location>
</feature>
<feature type="transmembrane region" description="Helical" evidence="2">
    <location>
        <begin position="6"/>
        <end position="28"/>
    </location>
</feature>
<dbReference type="InterPro" id="IPR031737">
    <property type="entry name" value="CNDH2_C"/>
</dbReference>
<reference evidence="5" key="1">
    <citation type="submission" date="2025-08" db="UniProtKB">
        <authorList>
            <consortium name="RefSeq"/>
        </authorList>
    </citation>
    <scope>IDENTIFICATION</scope>
</reference>
<dbReference type="Proteomes" id="UP000695022">
    <property type="component" value="Unplaced"/>
</dbReference>
<organism evidence="4 5">
    <name type="scientific">Priapulus caudatus</name>
    <name type="common">Priapulid worm</name>
    <dbReference type="NCBI Taxonomy" id="37621"/>
    <lineage>
        <taxon>Eukaryota</taxon>
        <taxon>Metazoa</taxon>
        <taxon>Ecdysozoa</taxon>
        <taxon>Scalidophora</taxon>
        <taxon>Priapulida</taxon>
        <taxon>Priapulimorpha</taxon>
        <taxon>Priapulimorphida</taxon>
        <taxon>Priapulidae</taxon>
        <taxon>Priapulus</taxon>
    </lineage>
</organism>
<accession>A0ABM1EHI2</accession>